<evidence type="ECO:0000256" key="5">
    <source>
        <dbReference type="ARBA" id="ARBA00023163"/>
    </source>
</evidence>
<dbReference type="EMBL" id="JALPQF010000001">
    <property type="protein sequence ID" value="MCK8479107.1"/>
    <property type="molecule type" value="Genomic_DNA"/>
</dbReference>
<dbReference type="SUPFAM" id="SSF88659">
    <property type="entry name" value="Sigma3 and sigma4 domains of RNA polymerase sigma factors"/>
    <property type="match status" value="1"/>
</dbReference>
<evidence type="ECO:0000256" key="1">
    <source>
        <dbReference type="ARBA" id="ARBA00010641"/>
    </source>
</evidence>
<protein>
    <submittedName>
        <fullName evidence="7">Sigma-70 family RNA polymerase sigma factor</fullName>
    </submittedName>
</protein>
<reference evidence="7" key="1">
    <citation type="submission" date="2022-04" db="EMBL/GenBank/DDBJ databases">
        <authorList>
            <person name="Ren T."/>
        </authorList>
    </citation>
    <scope>NUCLEOTIDE SEQUENCE</scope>
    <source>
        <strain evidence="7">F63249</strain>
    </source>
</reference>
<accession>A0ABT0H5M4</accession>
<dbReference type="Gene3D" id="1.10.10.10">
    <property type="entry name" value="Winged helix-like DNA-binding domain superfamily/Winged helix DNA-binding domain"/>
    <property type="match status" value="1"/>
</dbReference>
<dbReference type="InterPro" id="IPR013325">
    <property type="entry name" value="RNA_pol_sigma_r2"/>
</dbReference>
<keyword evidence="5" id="KW-0804">Transcription</keyword>
<keyword evidence="4" id="KW-0238">DNA-binding</keyword>
<dbReference type="InterPro" id="IPR014284">
    <property type="entry name" value="RNA_pol_sigma-70_dom"/>
</dbReference>
<evidence type="ECO:0000313" key="7">
    <source>
        <dbReference type="EMBL" id="MCK8479107.1"/>
    </source>
</evidence>
<comment type="similarity">
    <text evidence="1">Belongs to the sigma-70 factor family. ECF subfamily.</text>
</comment>
<dbReference type="Proteomes" id="UP001203687">
    <property type="component" value="Unassembled WGS sequence"/>
</dbReference>
<feature type="domain" description="RNA polymerase sigma-70 region 2" evidence="6">
    <location>
        <begin position="28"/>
        <end position="98"/>
    </location>
</feature>
<dbReference type="RefSeq" id="WP_204344347.1">
    <property type="nucleotide sequence ID" value="NZ_JACNMJ010000001.1"/>
</dbReference>
<dbReference type="SUPFAM" id="SSF88946">
    <property type="entry name" value="Sigma2 domain of RNA polymerase sigma factors"/>
    <property type="match status" value="1"/>
</dbReference>
<proteinExistence type="inferred from homology"/>
<dbReference type="Pfam" id="PF04542">
    <property type="entry name" value="Sigma70_r2"/>
    <property type="match status" value="1"/>
</dbReference>
<evidence type="ECO:0000256" key="2">
    <source>
        <dbReference type="ARBA" id="ARBA00023015"/>
    </source>
</evidence>
<comment type="caution">
    <text evidence="7">The sequence shown here is derived from an EMBL/GenBank/DDBJ whole genome shotgun (WGS) entry which is preliminary data.</text>
</comment>
<dbReference type="PANTHER" id="PTHR43133">
    <property type="entry name" value="RNA POLYMERASE ECF-TYPE SIGMA FACTO"/>
    <property type="match status" value="1"/>
</dbReference>
<sequence>MREAYKIDHQLQLITAIKDNNSIALKEFYTSNYPKIEALILKNSGSQEHAKDVYQEAFISMWNNVRNELFTPQNDSALQGYLYQIAKNKWMDILRSKRFRTTQALTEERMVYLKQDDTVDDHNAYDEKLNTTMTAFKDLGQPCKDLLKTFYFEKKSLREIALDLNIEETSVRNKKYRCMEKLRAIVLASKS</sequence>
<keyword evidence="2" id="KW-0805">Transcription regulation</keyword>
<dbReference type="NCBIfam" id="TIGR02937">
    <property type="entry name" value="sigma70-ECF"/>
    <property type="match status" value="1"/>
</dbReference>
<dbReference type="Gene3D" id="1.10.1740.10">
    <property type="match status" value="1"/>
</dbReference>
<evidence type="ECO:0000256" key="3">
    <source>
        <dbReference type="ARBA" id="ARBA00023082"/>
    </source>
</evidence>
<keyword evidence="8" id="KW-1185">Reference proteome</keyword>
<evidence type="ECO:0000256" key="4">
    <source>
        <dbReference type="ARBA" id="ARBA00023125"/>
    </source>
</evidence>
<gene>
    <name evidence="7" type="ORF">MUY34_00670</name>
</gene>
<name>A0ABT0H5M4_9FLAO</name>
<dbReference type="InterPro" id="IPR036388">
    <property type="entry name" value="WH-like_DNA-bd_sf"/>
</dbReference>
<dbReference type="InterPro" id="IPR039425">
    <property type="entry name" value="RNA_pol_sigma-70-like"/>
</dbReference>
<dbReference type="InterPro" id="IPR013324">
    <property type="entry name" value="RNA_pol_sigma_r3/r4-like"/>
</dbReference>
<evidence type="ECO:0000313" key="8">
    <source>
        <dbReference type="Proteomes" id="UP001203687"/>
    </source>
</evidence>
<evidence type="ECO:0000259" key="6">
    <source>
        <dbReference type="Pfam" id="PF04542"/>
    </source>
</evidence>
<dbReference type="InterPro" id="IPR007627">
    <property type="entry name" value="RNA_pol_sigma70_r2"/>
</dbReference>
<keyword evidence="3" id="KW-0731">Sigma factor</keyword>
<organism evidence="7 8">
    <name type="scientific">Psychroserpens algicola</name>
    <dbReference type="NCBI Taxonomy" id="1719034"/>
    <lineage>
        <taxon>Bacteria</taxon>
        <taxon>Pseudomonadati</taxon>
        <taxon>Bacteroidota</taxon>
        <taxon>Flavobacteriia</taxon>
        <taxon>Flavobacteriales</taxon>
        <taxon>Flavobacteriaceae</taxon>
        <taxon>Psychroserpens</taxon>
    </lineage>
</organism>
<dbReference type="PANTHER" id="PTHR43133:SF8">
    <property type="entry name" value="RNA POLYMERASE SIGMA FACTOR HI_1459-RELATED"/>
    <property type="match status" value="1"/>
</dbReference>